<protein>
    <recommendedName>
        <fullName evidence="1">Protein phosphatase</fullName>
        <ecNumber evidence="1">3.1.3.16</ecNumber>
    </recommendedName>
</protein>
<comment type="cofactor">
    <cofactor evidence="1">
        <name>Mn(2+)</name>
        <dbReference type="ChEBI" id="CHEBI:29035"/>
    </cofactor>
</comment>
<dbReference type="EMBL" id="PKSL01000177">
    <property type="protein sequence ID" value="POW00518.1"/>
    <property type="molecule type" value="Genomic_DNA"/>
</dbReference>
<dbReference type="InterPro" id="IPR001932">
    <property type="entry name" value="PPM-type_phosphatase-like_dom"/>
</dbReference>
<evidence type="ECO:0000256" key="1">
    <source>
        <dbReference type="RuleBase" id="RU366020"/>
    </source>
</evidence>
<keyword evidence="1" id="KW-0904">Protein phosphatase</keyword>
<comment type="catalytic activity">
    <reaction evidence="1">
        <text>O-phospho-L-seryl-[protein] + H2O = L-seryl-[protein] + phosphate</text>
        <dbReference type="Rhea" id="RHEA:20629"/>
        <dbReference type="Rhea" id="RHEA-COMP:9863"/>
        <dbReference type="Rhea" id="RHEA-COMP:11604"/>
        <dbReference type="ChEBI" id="CHEBI:15377"/>
        <dbReference type="ChEBI" id="CHEBI:29999"/>
        <dbReference type="ChEBI" id="CHEBI:43474"/>
        <dbReference type="ChEBI" id="CHEBI:83421"/>
        <dbReference type="EC" id="3.1.3.16"/>
    </reaction>
</comment>
<keyword evidence="1" id="KW-0479">Metal-binding</keyword>
<dbReference type="PANTHER" id="PTHR12320:SF1">
    <property type="entry name" value="PROTEIN PHOSPHATASE PTC7 HOMOLOG"/>
    <property type="match status" value="1"/>
</dbReference>
<dbReference type="Proteomes" id="UP000239156">
    <property type="component" value="Unassembled WGS sequence"/>
</dbReference>
<keyword evidence="1" id="KW-0378">Hydrolase</keyword>
<dbReference type="Gene3D" id="3.60.40.10">
    <property type="entry name" value="PPM-type phosphatase domain"/>
    <property type="match status" value="1"/>
</dbReference>
<comment type="cofactor">
    <cofactor evidence="1">
        <name>Mg(2+)</name>
        <dbReference type="ChEBI" id="CHEBI:18420"/>
    </cofactor>
</comment>
<comment type="catalytic activity">
    <reaction evidence="1">
        <text>O-phospho-L-threonyl-[protein] + H2O = L-threonyl-[protein] + phosphate</text>
        <dbReference type="Rhea" id="RHEA:47004"/>
        <dbReference type="Rhea" id="RHEA-COMP:11060"/>
        <dbReference type="Rhea" id="RHEA-COMP:11605"/>
        <dbReference type="ChEBI" id="CHEBI:15377"/>
        <dbReference type="ChEBI" id="CHEBI:30013"/>
        <dbReference type="ChEBI" id="CHEBI:43474"/>
        <dbReference type="ChEBI" id="CHEBI:61977"/>
        <dbReference type="EC" id="3.1.3.16"/>
    </reaction>
</comment>
<keyword evidence="4" id="KW-1185">Reference proteome</keyword>
<dbReference type="SMART" id="SM00332">
    <property type="entry name" value="PP2Cc"/>
    <property type="match status" value="1"/>
</dbReference>
<feature type="domain" description="PPM-type phosphatase" evidence="2">
    <location>
        <begin position="104"/>
        <end position="374"/>
    </location>
</feature>
<dbReference type="VEuPathDB" id="FungiDB:PSTT_13073"/>
<reference evidence="3" key="1">
    <citation type="submission" date="2017-12" db="EMBL/GenBank/DDBJ databases">
        <title>Gene loss provides genomic basis for host adaptation in cereal stripe rust fungi.</title>
        <authorList>
            <person name="Xia C."/>
        </authorList>
    </citation>
    <scope>NUCLEOTIDE SEQUENCE [LARGE SCALE GENOMIC DNA]</scope>
    <source>
        <strain evidence="3">93-210</strain>
    </source>
</reference>
<dbReference type="PANTHER" id="PTHR12320">
    <property type="entry name" value="PROTEIN PHOSPHATASE 2C"/>
    <property type="match status" value="1"/>
</dbReference>
<name>A0A2S4UTC4_9BASI</name>
<dbReference type="GO" id="GO:0004722">
    <property type="term" value="F:protein serine/threonine phosphatase activity"/>
    <property type="evidence" value="ECO:0007669"/>
    <property type="project" value="UniProtKB-EC"/>
</dbReference>
<keyword evidence="1" id="KW-0460">Magnesium</keyword>
<keyword evidence="1" id="KW-0464">Manganese</keyword>
<dbReference type="EC" id="3.1.3.16" evidence="1"/>
<comment type="caution">
    <text evidence="3">The sequence shown here is derived from an EMBL/GenBank/DDBJ whole genome shotgun (WGS) entry which is preliminary data.</text>
</comment>
<dbReference type="AlphaFoldDB" id="A0A2S4UTC4"/>
<organism evidence="3 4">
    <name type="scientific">Puccinia striiformis</name>
    <dbReference type="NCBI Taxonomy" id="27350"/>
    <lineage>
        <taxon>Eukaryota</taxon>
        <taxon>Fungi</taxon>
        <taxon>Dikarya</taxon>
        <taxon>Basidiomycota</taxon>
        <taxon>Pucciniomycotina</taxon>
        <taxon>Pucciniomycetes</taxon>
        <taxon>Pucciniales</taxon>
        <taxon>Pucciniaceae</taxon>
        <taxon>Puccinia</taxon>
    </lineage>
</organism>
<sequence length="399" mass="44020">MFQLLGPTCPPTMFSLKIGQLKTQSTYSPKHQHARIRIFSSGLLVTALQDFKPICKFISAASFIGKPVSERELSESSRLRRQNPTGFGAWTETEKQRWSDEYLRICAKDRRPKAYESLTNSGHDWWFINRSTTDPNKSTYLGVADGVGGWAEGGIDPAEVSQGIMFHAHQTLLEDRSELSPQSLLAKAFQKTLDDAQVRGGASTALIARLDPTNAGLHWANLGDSSMMHIKAGAEKVGIQTQPQTHFFNCPYQLTKFPAGYPTHNFVADTPELADSGTLTLHDGDLVLLFTDGIGDNLWTEEIRSLVRLIIKSKSTWTDPDLVQAIAYTICDYAQRASFQENRSTPFEAYAIKNGITDLKGGKVDDITLVVSLVRTAAESSTGTFQQIAAKNVEGSKKI</sequence>
<dbReference type="PROSITE" id="PS51746">
    <property type="entry name" value="PPM_2"/>
    <property type="match status" value="1"/>
</dbReference>
<evidence type="ECO:0000313" key="3">
    <source>
        <dbReference type="EMBL" id="POW00518.1"/>
    </source>
</evidence>
<comment type="similarity">
    <text evidence="1">Belongs to the PP2C family.</text>
</comment>
<proteinExistence type="inferred from homology"/>
<evidence type="ECO:0000259" key="2">
    <source>
        <dbReference type="PROSITE" id="PS51746"/>
    </source>
</evidence>
<gene>
    <name evidence="3" type="ORF">PSTT_13073</name>
</gene>
<dbReference type="SMART" id="SM00331">
    <property type="entry name" value="PP2C_SIG"/>
    <property type="match status" value="1"/>
</dbReference>
<dbReference type="InterPro" id="IPR039123">
    <property type="entry name" value="PPTC7"/>
</dbReference>
<dbReference type="InterPro" id="IPR036457">
    <property type="entry name" value="PPM-type-like_dom_sf"/>
</dbReference>
<evidence type="ECO:0000313" key="4">
    <source>
        <dbReference type="Proteomes" id="UP000239156"/>
    </source>
</evidence>
<dbReference type="SUPFAM" id="SSF81606">
    <property type="entry name" value="PP2C-like"/>
    <property type="match status" value="1"/>
</dbReference>
<dbReference type="GO" id="GO:0046872">
    <property type="term" value="F:metal ion binding"/>
    <property type="evidence" value="ECO:0007669"/>
    <property type="project" value="UniProtKB-UniRule"/>
</dbReference>
<accession>A0A2S4UTC4</accession>
<dbReference type="VEuPathDB" id="FungiDB:PSHT_08103"/>